<evidence type="ECO:0000259" key="11">
    <source>
        <dbReference type="Pfam" id="PF01467"/>
    </source>
</evidence>
<evidence type="ECO:0000256" key="2">
    <source>
        <dbReference type="ARBA" id="ARBA00005019"/>
    </source>
</evidence>
<sequence length="195" mass="21882">MQRIGLLGGTFNPIHIGHLLAAEAAREAAELDQIWFVPTLVPPHKAEPGVAASIRLEMLQAAIAGNPCFKVEDIELHRSGTSYTIDTVTALQQRHPDIMFFWIVGSDMINDLPNWRSIDELTARIFFVGLERPNEPVTEAELPDFIQDRLLRASMPPIGISSTDIRRRLKEGKSVRYMVPDPVLTLIQRDGLYES</sequence>
<accession>A0ABR5A841</accession>
<dbReference type="CDD" id="cd02165">
    <property type="entry name" value="NMNAT"/>
    <property type="match status" value="1"/>
</dbReference>
<evidence type="ECO:0000313" key="12">
    <source>
        <dbReference type="EMBL" id="KIL37194.1"/>
    </source>
</evidence>
<evidence type="ECO:0000256" key="3">
    <source>
        <dbReference type="ARBA" id="ARBA00022642"/>
    </source>
</evidence>
<keyword evidence="3 10" id="KW-0662">Pyridine nucleotide biosynthesis</keyword>
<comment type="caution">
    <text evidence="12">The sequence shown here is derived from an EMBL/GenBank/DDBJ whole genome shotgun (WGS) entry which is preliminary data.</text>
</comment>
<keyword evidence="5 10" id="KW-0548">Nucleotidyltransferase</keyword>
<comment type="similarity">
    <text evidence="10">Belongs to the NadD family.</text>
</comment>
<keyword evidence="4 10" id="KW-0808">Transferase</keyword>
<dbReference type="NCBIfam" id="TIGR00125">
    <property type="entry name" value="cyt_tran_rel"/>
    <property type="match status" value="1"/>
</dbReference>
<feature type="domain" description="Cytidyltransferase-like" evidence="11">
    <location>
        <begin position="6"/>
        <end position="168"/>
    </location>
</feature>
<dbReference type="InterPro" id="IPR004821">
    <property type="entry name" value="Cyt_trans-like"/>
</dbReference>
<evidence type="ECO:0000256" key="10">
    <source>
        <dbReference type="HAMAP-Rule" id="MF_00244"/>
    </source>
</evidence>
<keyword evidence="13" id="KW-1185">Reference proteome</keyword>
<evidence type="ECO:0000256" key="4">
    <source>
        <dbReference type="ARBA" id="ARBA00022679"/>
    </source>
</evidence>
<dbReference type="RefSeq" id="WP_041058211.1">
    <property type="nucleotide sequence ID" value="NZ_JXAL01000001.1"/>
</dbReference>
<dbReference type="Pfam" id="PF01467">
    <property type="entry name" value="CTP_transf_like"/>
    <property type="match status" value="1"/>
</dbReference>
<comment type="catalytic activity">
    <reaction evidence="9 10">
        <text>nicotinate beta-D-ribonucleotide + ATP + H(+) = deamido-NAD(+) + diphosphate</text>
        <dbReference type="Rhea" id="RHEA:22860"/>
        <dbReference type="ChEBI" id="CHEBI:15378"/>
        <dbReference type="ChEBI" id="CHEBI:30616"/>
        <dbReference type="ChEBI" id="CHEBI:33019"/>
        <dbReference type="ChEBI" id="CHEBI:57502"/>
        <dbReference type="ChEBI" id="CHEBI:58437"/>
        <dbReference type="EC" id="2.7.7.18"/>
    </reaction>
</comment>
<evidence type="ECO:0000256" key="9">
    <source>
        <dbReference type="ARBA" id="ARBA00048721"/>
    </source>
</evidence>
<dbReference type="HAMAP" id="MF_00244">
    <property type="entry name" value="NaMN_adenylyltr"/>
    <property type="match status" value="1"/>
</dbReference>
<dbReference type="Proteomes" id="UP000054526">
    <property type="component" value="Unassembled WGS sequence"/>
</dbReference>
<gene>
    <name evidence="10 12" type="primary">nadD</name>
    <name evidence="12" type="ORF">SD71_00155</name>
</gene>
<keyword evidence="7 10" id="KW-0067">ATP-binding</keyword>
<evidence type="ECO:0000256" key="7">
    <source>
        <dbReference type="ARBA" id="ARBA00022840"/>
    </source>
</evidence>
<dbReference type="EMBL" id="JXAL01000001">
    <property type="protein sequence ID" value="KIL37194.1"/>
    <property type="molecule type" value="Genomic_DNA"/>
</dbReference>
<comment type="pathway">
    <text evidence="2 10">Cofactor biosynthesis; NAD(+) biosynthesis; deamido-NAD(+) from nicotinate D-ribonucleotide: step 1/1.</text>
</comment>
<organism evidence="12 13">
    <name type="scientific">Cohnella kolymensis</name>
    <dbReference type="NCBI Taxonomy" id="1590652"/>
    <lineage>
        <taxon>Bacteria</taxon>
        <taxon>Bacillati</taxon>
        <taxon>Bacillota</taxon>
        <taxon>Bacilli</taxon>
        <taxon>Bacillales</taxon>
        <taxon>Paenibacillaceae</taxon>
        <taxon>Cohnella</taxon>
    </lineage>
</organism>
<dbReference type="GO" id="GO:0004515">
    <property type="term" value="F:nicotinate-nucleotide adenylyltransferase activity"/>
    <property type="evidence" value="ECO:0007669"/>
    <property type="project" value="UniProtKB-EC"/>
</dbReference>
<reference evidence="12 13" key="1">
    <citation type="submission" date="2014-12" db="EMBL/GenBank/DDBJ databases">
        <title>Draft genome sequence of Cohnella kolymensis strain B-2846.</title>
        <authorList>
            <person name="Karlyshev A.V."/>
            <person name="Kudryashova E.B."/>
        </authorList>
    </citation>
    <scope>NUCLEOTIDE SEQUENCE [LARGE SCALE GENOMIC DNA]</scope>
    <source>
        <strain evidence="12 13">VKM B-2846</strain>
    </source>
</reference>
<keyword evidence="6 10" id="KW-0547">Nucleotide-binding</keyword>
<dbReference type="SUPFAM" id="SSF52374">
    <property type="entry name" value="Nucleotidylyl transferase"/>
    <property type="match status" value="1"/>
</dbReference>
<proteinExistence type="inferred from homology"/>
<dbReference type="InterPro" id="IPR014729">
    <property type="entry name" value="Rossmann-like_a/b/a_fold"/>
</dbReference>
<dbReference type="InterPro" id="IPR005248">
    <property type="entry name" value="NadD/NMNAT"/>
</dbReference>
<evidence type="ECO:0000256" key="6">
    <source>
        <dbReference type="ARBA" id="ARBA00022741"/>
    </source>
</evidence>
<dbReference type="NCBIfam" id="TIGR00482">
    <property type="entry name" value="nicotinate (nicotinamide) nucleotide adenylyltransferase"/>
    <property type="match status" value="1"/>
</dbReference>
<dbReference type="NCBIfam" id="NF000840">
    <property type="entry name" value="PRK00071.1-3"/>
    <property type="match status" value="1"/>
</dbReference>
<evidence type="ECO:0000313" key="13">
    <source>
        <dbReference type="Proteomes" id="UP000054526"/>
    </source>
</evidence>
<evidence type="ECO:0000256" key="1">
    <source>
        <dbReference type="ARBA" id="ARBA00002324"/>
    </source>
</evidence>
<dbReference type="PANTHER" id="PTHR39321:SF3">
    <property type="entry name" value="PHOSPHOPANTETHEINE ADENYLYLTRANSFERASE"/>
    <property type="match status" value="1"/>
</dbReference>
<evidence type="ECO:0000256" key="8">
    <source>
        <dbReference type="ARBA" id="ARBA00023027"/>
    </source>
</evidence>
<name>A0ABR5A841_9BACL</name>
<keyword evidence="8 10" id="KW-0520">NAD</keyword>
<dbReference type="Gene3D" id="3.40.50.620">
    <property type="entry name" value="HUPs"/>
    <property type="match status" value="1"/>
</dbReference>
<evidence type="ECO:0000256" key="5">
    <source>
        <dbReference type="ARBA" id="ARBA00022695"/>
    </source>
</evidence>
<dbReference type="PANTHER" id="PTHR39321">
    <property type="entry name" value="NICOTINATE-NUCLEOTIDE ADENYLYLTRANSFERASE-RELATED"/>
    <property type="match status" value="1"/>
</dbReference>
<dbReference type="NCBIfam" id="NF000841">
    <property type="entry name" value="PRK00071.1-4"/>
    <property type="match status" value="1"/>
</dbReference>
<comment type="function">
    <text evidence="1 10">Catalyzes the reversible adenylation of nicotinate mononucleotide (NaMN) to nicotinic acid adenine dinucleotide (NaAD).</text>
</comment>
<protein>
    <recommendedName>
        <fullName evidence="10">Probable nicotinate-nucleotide adenylyltransferase</fullName>
        <ecNumber evidence="10">2.7.7.18</ecNumber>
    </recommendedName>
    <alternativeName>
        <fullName evidence="10">Deamido-NAD(+) diphosphorylase</fullName>
    </alternativeName>
    <alternativeName>
        <fullName evidence="10">Deamido-NAD(+) pyrophosphorylase</fullName>
    </alternativeName>
    <alternativeName>
        <fullName evidence="10">Nicotinate mononucleotide adenylyltransferase</fullName>
        <shortName evidence="10">NaMN adenylyltransferase</shortName>
    </alternativeName>
</protein>
<dbReference type="EC" id="2.7.7.18" evidence="10"/>